<gene>
    <name evidence="2" type="ORF">N7U66_04385</name>
</gene>
<reference evidence="2" key="1">
    <citation type="submission" date="2022-11" db="EMBL/GenBank/DDBJ databases">
        <title>Lacinutrix neustonica HL-RS19T sp. nov., isolated from the surface microlayer sample of brackish Lake Shihwa.</title>
        <authorList>
            <person name="Choi J.Y."/>
            <person name="Hwang C.Y."/>
        </authorList>
    </citation>
    <scope>NUCLEOTIDE SEQUENCE</scope>
    <source>
        <strain evidence="2">HL-RS19</strain>
    </source>
</reference>
<keyword evidence="3" id="KW-1185">Reference proteome</keyword>
<keyword evidence="1" id="KW-0732">Signal</keyword>
<feature type="signal peptide" evidence="1">
    <location>
        <begin position="1"/>
        <end position="23"/>
    </location>
</feature>
<proteinExistence type="predicted"/>
<name>A0A9E8MXU1_9FLAO</name>
<dbReference type="RefSeq" id="WP_267677476.1">
    <property type="nucleotide sequence ID" value="NZ_CP113088.1"/>
</dbReference>
<feature type="chain" id="PRO_5039550829" description="Lipocalin-like domain-containing protein" evidence="1">
    <location>
        <begin position="24"/>
        <end position="80"/>
    </location>
</feature>
<dbReference type="PROSITE" id="PS51257">
    <property type="entry name" value="PROKAR_LIPOPROTEIN"/>
    <property type="match status" value="1"/>
</dbReference>
<evidence type="ECO:0000313" key="2">
    <source>
        <dbReference type="EMBL" id="WAC02875.1"/>
    </source>
</evidence>
<dbReference type="Proteomes" id="UP001164705">
    <property type="component" value="Chromosome"/>
</dbReference>
<organism evidence="2 3">
    <name type="scientific">Lacinutrix neustonica</name>
    <dbReference type="NCBI Taxonomy" id="2980107"/>
    <lineage>
        <taxon>Bacteria</taxon>
        <taxon>Pseudomonadati</taxon>
        <taxon>Bacteroidota</taxon>
        <taxon>Flavobacteriia</taxon>
        <taxon>Flavobacteriales</taxon>
        <taxon>Flavobacteriaceae</taxon>
        <taxon>Lacinutrix</taxon>
    </lineage>
</organism>
<dbReference type="EMBL" id="CP113088">
    <property type="protein sequence ID" value="WAC02875.1"/>
    <property type="molecule type" value="Genomic_DNA"/>
</dbReference>
<evidence type="ECO:0000313" key="3">
    <source>
        <dbReference type="Proteomes" id="UP001164705"/>
    </source>
</evidence>
<dbReference type="KEGG" id="lnu:N7U66_04385"/>
<protein>
    <recommendedName>
        <fullName evidence="4">Lipocalin-like domain-containing protein</fullName>
    </recommendedName>
</protein>
<evidence type="ECO:0008006" key="4">
    <source>
        <dbReference type="Google" id="ProtNLM"/>
    </source>
</evidence>
<sequence length="80" mass="8614">MTELKKTSLLVLSLLLITLFSCENEPLDPGFLSQQEATNASLVGTWRVVSFSADVTSTTNVDGVERVVGNTITGSNRNIL</sequence>
<dbReference type="AlphaFoldDB" id="A0A9E8MXU1"/>
<accession>A0A9E8MXU1</accession>
<evidence type="ECO:0000256" key="1">
    <source>
        <dbReference type="SAM" id="SignalP"/>
    </source>
</evidence>